<evidence type="ECO:0000256" key="5">
    <source>
        <dbReference type="ARBA" id="ARBA00022967"/>
    </source>
</evidence>
<proteinExistence type="predicted"/>
<dbReference type="AlphaFoldDB" id="A0A6L5QFE2"/>
<keyword evidence="2" id="KW-1003">Cell membrane</keyword>
<evidence type="ECO:0000313" key="9">
    <source>
        <dbReference type="Proteomes" id="UP000481037"/>
    </source>
</evidence>
<protein>
    <submittedName>
        <fullName evidence="8">Phosphonate ABC transporter ATP-binding protein</fullName>
    </submittedName>
</protein>
<evidence type="ECO:0000256" key="1">
    <source>
        <dbReference type="ARBA" id="ARBA00022448"/>
    </source>
</evidence>
<keyword evidence="6" id="KW-0472">Membrane</keyword>
<dbReference type="EMBL" id="WKJM01000007">
    <property type="protein sequence ID" value="MRX08389.1"/>
    <property type="molecule type" value="Genomic_DNA"/>
</dbReference>
<organism evidence="8 9">
    <name type="scientific">Duganella alba</name>
    <dbReference type="NCBI Taxonomy" id="2666081"/>
    <lineage>
        <taxon>Bacteria</taxon>
        <taxon>Pseudomonadati</taxon>
        <taxon>Pseudomonadota</taxon>
        <taxon>Betaproteobacteria</taxon>
        <taxon>Burkholderiales</taxon>
        <taxon>Oxalobacteraceae</taxon>
        <taxon>Telluria group</taxon>
        <taxon>Duganella</taxon>
    </lineage>
</organism>
<comment type="caution">
    <text evidence="8">The sequence shown here is derived from an EMBL/GenBank/DDBJ whole genome shotgun (WGS) entry which is preliminary data.</text>
</comment>
<name>A0A6L5QFE2_9BURK</name>
<evidence type="ECO:0000256" key="6">
    <source>
        <dbReference type="ARBA" id="ARBA00023136"/>
    </source>
</evidence>
<sequence length="252" mass="26674">MSAPLFEVRAARKSYGELVALDDASFRVARGQMLAVLGPSGAGKSTLFRCLAGLAPLDGGAALLHGGDVAELRGRQRRRIAVVFQQFNLVNRLSALDNVLAGRLGHVPAWRGWLRRFGADDIRLALECLDRVGLLEHADQRADALSGGQQQRVAIARALAQQPDLIIADEPVASLDPHTGAGVMALLSSICHEGEGGIAVICSLHQPELARRYADRVVGLRQGRIVLDVAAADCADDALEQLYGAAPLAPAA</sequence>
<gene>
    <name evidence="8" type="primary">phnC</name>
    <name evidence="8" type="ORF">GJ697_11125</name>
</gene>
<evidence type="ECO:0000256" key="3">
    <source>
        <dbReference type="ARBA" id="ARBA00022741"/>
    </source>
</evidence>
<dbReference type="PANTHER" id="PTHR43166">
    <property type="entry name" value="AMINO ACID IMPORT ATP-BINDING PROTEIN"/>
    <property type="match status" value="1"/>
</dbReference>
<accession>A0A6L5QFE2</accession>
<dbReference type="InterPro" id="IPR003439">
    <property type="entry name" value="ABC_transporter-like_ATP-bd"/>
</dbReference>
<dbReference type="RefSeq" id="WP_154364909.1">
    <property type="nucleotide sequence ID" value="NZ_WKJM01000007.1"/>
</dbReference>
<dbReference type="InterPro" id="IPR027417">
    <property type="entry name" value="P-loop_NTPase"/>
</dbReference>
<dbReference type="CDD" id="cd03256">
    <property type="entry name" value="ABC_PhnC_transporter"/>
    <property type="match status" value="1"/>
</dbReference>
<dbReference type="InterPro" id="IPR050086">
    <property type="entry name" value="MetN_ABC_transporter-like"/>
</dbReference>
<dbReference type="InterPro" id="IPR012693">
    <property type="entry name" value="ABC_transpr_PhnC"/>
</dbReference>
<evidence type="ECO:0000256" key="4">
    <source>
        <dbReference type="ARBA" id="ARBA00022840"/>
    </source>
</evidence>
<reference evidence="8 9" key="1">
    <citation type="submission" date="2019-11" db="EMBL/GenBank/DDBJ databases">
        <title>Novel species isolated from a subtropical stream in China.</title>
        <authorList>
            <person name="Lu H."/>
        </authorList>
    </citation>
    <scope>NUCLEOTIDE SEQUENCE [LARGE SCALE GENOMIC DNA]</scope>
    <source>
        <strain evidence="8 9">FT25W</strain>
    </source>
</reference>
<evidence type="ECO:0000313" key="8">
    <source>
        <dbReference type="EMBL" id="MRX08389.1"/>
    </source>
</evidence>
<dbReference type="Gene3D" id="3.40.50.300">
    <property type="entry name" value="P-loop containing nucleotide triphosphate hydrolases"/>
    <property type="match status" value="1"/>
</dbReference>
<dbReference type="SMART" id="SM00382">
    <property type="entry name" value="AAA"/>
    <property type="match status" value="1"/>
</dbReference>
<dbReference type="PROSITE" id="PS50893">
    <property type="entry name" value="ABC_TRANSPORTER_2"/>
    <property type="match status" value="1"/>
</dbReference>
<keyword evidence="9" id="KW-1185">Reference proteome</keyword>
<keyword evidence="5" id="KW-1278">Translocase</keyword>
<dbReference type="Proteomes" id="UP000481037">
    <property type="component" value="Unassembled WGS sequence"/>
</dbReference>
<keyword evidence="3" id="KW-0547">Nucleotide-binding</keyword>
<dbReference type="GO" id="GO:0015416">
    <property type="term" value="F:ABC-type phosphonate transporter activity"/>
    <property type="evidence" value="ECO:0007669"/>
    <property type="project" value="InterPro"/>
</dbReference>
<keyword evidence="1" id="KW-0813">Transport</keyword>
<dbReference type="GO" id="GO:0016887">
    <property type="term" value="F:ATP hydrolysis activity"/>
    <property type="evidence" value="ECO:0007669"/>
    <property type="project" value="InterPro"/>
</dbReference>
<keyword evidence="4 8" id="KW-0067">ATP-binding</keyword>
<dbReference type="PROSITE" id="PS00211">
    <property type="entry name" value="ABC_TRANSPORTER_1"/>
    <property type="match status" value="1"/>
</dbReference>
<dbReference type="NCBIfam" id="TIGR02315">
    <property type="entry name" value="ABC_phnC"/>
    <property type="match status" value="1"/>
</dbReference>
<dbReference type="GO" id="GO:0016020">
    <property type="term" value="C:membrane"/>
    <property type="evidence" value="ECO:0007669"/>
    <property type="project" value="InterPro"/>
</dbReference>
<dbReference type="GO" id="GO:0005524">
    <property type="term" value="F:ATP binding"/>
    <property type="evidence" value="ECO:0007669"/>
    <property type="project" value="UniProtKB-KW"/>
</dbReference>
<dbReference type="InterPro" id="IPR003593">
    <property type="entry name" value="AAA+_ATPase"/>
</dbReference>
<dbReference type="SUPFAM" id="SSF52540">
    <property type="entry name" value="P-loop containing nucleoside triphosphate hydrolases"/>
    <property type="match status" value="1"/>
</dbReference>
<feature type="domain" description="ABC transporter" evidence="7">
    <location>
        <begin position="6"/>
        <end position="247"/>
    </location>
</feature>
<evidence type="ECO:0000256" key="2">
    <source>
        <dbReference type="ARBA" id="ARBA00022475"/>
    </source>
</evidence>
<dbReference type="Pfam" id="PF00005">
    <property type="entry name" value="ABC_tran"/>
    <property type="match status" value="1"/>
</dbReference>
<dbReference type="InterPro" id="IPR017871">
    <property type="entry name" value="ABC_transporter-like_CS"/>
</dbReference>
<dbReference type="PANTHER" id="PTHR43166:SF6">
    <property type="entry name" value="PHOSPHONATES IMPORT ATP-BINDING PROTEIN PHNC"/>
    <property type="match status" value="1"/>
</dbReference>
<evidence type="ECO:0000259" key="7">
    <source>
        <dbReference type="PROSITE" id="PS50893"/>
    </source>
</evidence>